<dbReference type="InterPro" id="IPR051080">
    <property type="entry name" value="Nematode_rcpt-like_serp_alpha"/>
</dbReference>
<dbReference type="GO" id="GO:0004930">
    <property type="term" value="F:G protein-coupled receptor activity"/>
    <property type="evidence" value="ECO:0007669"/>
    <property type="project" value="InterPro"/>
</dbReference>
<dbReference type="PANTHER" id="PTHR31357:SF5">
    <property type="entry name" value="SERPENTINE RECEPTOR CLASS ALPHA-1-RELATED"/>
    <property type="match status" value="1"/>
</dbReference>
<dbReference type="InterPro" id="IPR000344">
    <property type="entry name" value="7TM_GPCR_serpentine_rcpt_Sra"/>
</dbReference>
<keyword evidence="3" id="KW-1133">Transmembrane helix</keyword>
<reference evidence="7" key="1">
    <citation type="journal article" date="2008" name="Nat. Genet.">
        <title>The Pristionchus pacificus genome provides a unique perspective on nematode lifestyle and parasitism.</title>
        <authorList>
            <person name="Dieterich C."/>
            <person name="Clifton S.W."/>
            <person name="Schuster L.N."/>
            <person name="Chinwalla A."/>
            <person name="Delehaunty K."/>
            <person name="Dinkelacker I."/>
            <person name="Fulton L."/>
            <person name="Fulton R."/>
            <person name="Godfrey J."/>
            <person name="Minx P."/>
            <person name="Mitreva M."/>
            <person name="Roeseler W."/>
            <person name="Tian H."/>
            <person name="Witte H."/>
            <person name="Yang S.P."/>
            <person name="Wilson R.K."/>
            <person name="Sommer R.J."/>
        </authorList>
    </citation>
    <scope>NUCLEOTIDE SEQUENCE [LARGE SCALE GENOMIC DNA]</scope>
    <source>
        <strain evidence="7">PS312</strain>
    </source>
</reference>
<accession>A0A2A6CS71</accession>
<dbReference type="GO" id="GO:0016020">
    <property type="term" value="C:membrane"/>
    <property type="evidence" value="ECO:0007669"/>
    <property type="project" value="UniProtKB-SubCell"/>
</dbReference>
<organism evidence="6 7">
    <name type="scientific">Pristionchus pacificus</name>
    <name type="common">Parasitic nematode worm</name>
    <dbReference type="NCBI Taxonomy" id="54126"/>
    <lineage>
        <taxon>Eukaryota</taxon>
        <taxon>Metazoa</taxon>
        <taxon>Ecdysozoa</taxon>
        <taxon>Nematoda</taxon>
        <taxon>Chromadorea</taxon>
        <taxon>Rhabditida</taxon>
        <taxon>Rhabditina</taxon>
        <taxon>Diplogasteromorpha</taxon>
        <taxon>Diplogasteroidea</taxon>
        <taxon>Neodiplogasteridae</taxon>
        <taxon>Pristionchus</taxon>
    </lineage>
</organism>
<evidence type="ECO:0000256" key="4">
    <source>
        <dbReference type="ARBA" id="ARBA00023136"/>
    </source>
</evidence>
<sequence>MRFSANFLSTQMSAECSFAEELYDILPLQIIQWVYILTSITSIILVFYTACNYLHRTIFENVTKELIIALYIFIIIYSICLIFAQGSQLVYRYIASEKCDAQVPKILCIFRYIITMITWSFVLVHIGITIQHLLSSFNFGIRYQKIAARLSIVFSFVYPLIIGILAYYKDSIEGRSAYCSGFTPNSEGYLMFNLYLILVLDILNTLVSFILWKYNKRRLITDRQSYDLSLSFHRKQNLYAMQQFLPVATLHAVFYIVFFCKYNKNNSKTKILIPVTVYFSQALRSNMSPGWYLFTSVVANVIPHYCFLCPLIFLFLIRRGRFKRVSHVHSMVNPQKNPNDMYFSALNDQWQ</sequence>
<keyword evidence="7" id="KW-1185">Reference proteome</keyword>
<dbReference type="Proteomes" id="UP000005239">
    <property type="component" value="Unassembled WGS sequence"/>
</dbReference>
<name>A0A2A6CS71_PRIPA</name>
<reference evidence="6" key="2">
    <citation type="submission" date="2022-06" db="UniProtKB">
        <authorList>
            <consortium name="EnsemblMetazoa"/>
        </authorList>
    </citation>
    <scope>IDENTIFICATION</scope>
    <source>
        <strain evidence="6">PS312</strain>
    </source>
</reference>
<accession>A0A8R1YUX6</accession>
<evidence type="ECO:0000256" key="3">
    <source>
        <dbReference type="ARBA" id="ARBA00022989"/>
    </source>
</evidence>
<comment type="subcellular location">
    <subcellularLocation>
        <location evidence="1">Membrane</location>
        <topology evidence="1">Multi-pass membrane protein</topology>
    </subcellularLocation>
</comment>
<evidence type="ECO:0000256" key="2">
    <source>
        <dbReference type="ARBA" id="ARBA00022692"/>
    </source>
</evidence>
<dbReference type="GO" id="GO:0004984">
    <property type="term" value="F:olfactory receptor activity"/>
    <property type="evidence" value="ECO:0000318"/>
    <property type="project" value="GO_Central"/>
</dbReference>
<keyword evidence="4" id="KW-0472">Membrane</keyword>
<gene>
    <name evidence="6" type="primary">WBGene00276184</name>
</gene>
<dbReference type="GO" id="GO:0050907">
    <property type="term" value="P:detection of chemical stimulus involved in sensory perception"/>
    <property type="evidence" value="ECO:0000318"/>
    <property type="project" value="GO_Central"/>
</dbReference>
<dbReference type="PANTHER" id="PTHR31357">
    <property type="entry name" value="SERPENTINE RECEPTOR CLASS ALPHA-10"/>
    <property type="match status" value="1"/>
</dbReference>
<dbReference type="Pfam" id="PF02117">
    <property type="entry name" value="7TM_GPCR_Sra"/>
    <property type="match status" value="1"/>
</dbReference>
<evidence type="ECO:0000256" key="1">
    <source>
        <dbReference type="ARBA" id="ARBA00004141"/>
    </source>
</evidence>
<keyword evidence="2" id="KW-0812">Transmembrane</keyword>
<protein>
    <submittedName>
        <fullName evidence="6">G protein-coupled receptor</fullName>
    </submittedName>
</protein>
<proteinExistence type="inferred from homology"/>
<dbReference type="PRINTS" id="PR00697">
    <property type="entry name" value="TMPROTEINSRA"/>
</dbReference>
<evidence type="ECO:0000313" key="6">
    <source>
        <dbReference type="EnsemblMetazoa" id="PPA37815.1"/>
    </source>
</evidence>
<dbReference type="EnsemblMetazoa" id="PPA37815.1">
    <property type="protein sequence ID" value="PPA37815.1"/>
    <property type="gene ID" value="WBGene00276184"/>
</dbReference>
<evidence type="ECO:0000313" key="7">
    <source>
        <dbReference type="Proteomes" id="UP000005239"/>
    </source>
</evidence>
<evidence type="ECO:0000256" key="5">
    <source>
        <dbReference type="ARBA" id="ARBA00037994"/>
    </source>
</evidence>
<dbReference type="AlphaFoldDB" id="A0A2A6CS71"/>
<comment type="similarity">
    <text evidence="5">Belongs to the nematode receptor-like protein sra family.</text>
</comment>